<dbReference type="Pfam" id="PF07903">
    <property type="entry name" value="PaRep2a"/>
    <property type="match status" value="1"/>
</dbReference>
<accession>Q8ZZE9</accession>
<evidence type="ECO:0008006" key="3">
    <source>
        <dbReference type="Google" id="ProtNLM"/>
    </source>
</evidence>
<dbReference type="HOGENOM" id="CLU_214148_0_0_2"/>
<dbReference type="AlphaFoldDB" id="Q8ZZE9"/>
<dbReference type="EnsemblBacteria" id="AAL62692">
    <property type="protein sequence ID" value="AAL62692"/>
    <property type="gene ID" value="PAE0294b"/>
</dbReference>
<protein>
    <recommendedName>
        <fullName evidence="3">PaREP2a</fullName>
    </recommendedName>
</protein>
<reference evidence="1 2" key="1">
    <citation type="journal article" date="2002" name="Proc. Natl. Acad. Sci. U.S.A.">
        <title>Genome sequence of the hyperthermophilic crenarchaeon Pyrobaculum aerophilum.</title>
        <authorList>
            <person name="Fitz-Gibbon S.T."/>
            <person name="Ladner H."/>
            <person name="Kim U.J."/>
            <person name="Stetter K.O."/>
            <person name="Simon M.I."/>
            <person name="Miller J.H."/>
        </authorList>
    </citation>
    <scope>NUCLEOTIDE SEQUENCE [LARGE SCALE GENOMIC DNA]</scope>
    <source>
        <strain evidence="2">ATCC 51768 / DSM 7523 / JCM 9630 / CIP 104966 / NBRC 100827 / IM2</strain>
    </source>
</reference>
<evidence type="ECO:0000313" key="2">
    <source>
        <dbReference type="Proteomes" id="UP000002439"/>
    </source>
</evidence>
<organism evidence="1 2">
    <name type="scientific">Pyrobaculum aerophilum (strain ATCC 51768 / DSM 7523 / JCM 9630 / CIP 104966 / NBRC 100827 / IM2)</name>
    <dbReference type="NCBI Taxonomy" id="178306"/>
    <lineage>
        <taxon>Archaea</taxon>
        <taxon>Thermoproteota</taxon>
        <taxon>Thermoprotei</taxon>
        <taxon>Thermoproteales</taxon>
        <taxon>Thermoproteaceae</taxon>
        <taxon>Pyrobaculum</taxon>
    </lineage>
</organism>
<dbReference type="KEGG" id="pai:PAE0294b"/>
<keyword evidence="2" id="KW-1185">Reference proteome</keyword>
<dbReference type="InterPro" id="IPR012490">
    <property type="entry name" value="PaRep2a"/>
</dbReference>
<gene>
    <name evidence="1" type="ORF">PAE0294b</name>
</gene>
<dbReference type="Proteomes" id="UP000002439">
    <property type="component" value="Chromosome"/>
</dbReference>
<evidence type="ECO:0000313" key="1">
    <source>
        <dbReference type="EMBL" id="AAL62692.1"/>
    </source>
</evidence>
<name>Q8ZZE9_PYRAE</name>
<dbReference type="InParanoid" id="Q8ZZE9"/>
<sequence>MQDGQQDGRIYGFDTPHDVYLRPEIKFVDEWIKVAHRGDKRRRVEK</sequence>
<proteinExistence type="predicted"/>
<dbReference type="EMBL" id="AE009441">
    <property type="protein sequence ID" value="AAL62692.1"/>
    <property type="molecule type" value="Genomic_DNA"/>
</dbReference>